<dbReference type="Gene3D" id="3.40.190.150">
    <property type="entry name" value="Bordetella uptake gene, domain 1"/>
    <property type="match status" value="1"/>
</dbReference>
<keyword evidence="4" id="KW-1185">Reference proteome</keyword>
<evidence type="ECO:0000313" key="4">
    <source>
        <dbReference type="Proteomes" id="UP000516057"/>
    </source>
</evidence>
<dbReference type="PIRSF" id="PIRSF017082">
    <property type="entry name" value="YflP"/>
    <property type="match status" value="1"/>
</dbReference>
<protein>
    <submittedName>
        <fullName evidence="3">Tripartite tricarboxylate transporter substrate binding protein</fullName>
    </submittedName>
</protein>
<dbReference type="KEGG" id="amon:H9L24_16145"/>
<keyword evidence="2" id="KW-0732">Signal</keyword>
<evidence type="ECO:0000313" key="3">
    <source>
        <dbReference type="EMBL" id="QNP58525.1"/>
    </source>
</evidence>
<comment type="similarity">
    <text evidence="1">Belongs to the UPF0065 (bug) family.</text>
</comment>
<dbReference type="EMBL" id="CP060790">
    <property type="protein sequence ID" value="QNP58525.1"/>
    <property type="molecule type" value="Genomic_DNA"/>
</dbReference>
<dbReference type="AlphaFoldDB" id="A0A7H0HDA9"/>
<dbReference type="Gene3D" id="3.40.190.10">
    <property type="entry name" value="Periplasmic binding protein-like II"/>
    <property type="match status" value="1"/>
</dbReference>
<dbReference type="SUPFAM" id="SSF53850">
    <property type="entry name" value="Periplasmic binding protein-like II"/>
    <property type="match status" value="1"/>
</dbReference>
<dbReference type="PANTHER" id="PTHR42928:SF5">
    <property type="entry name" value="BLR1237 PROTEIN"/>
    <property type="match status" value="1"/>
</dbReference>
<reference evidence="3 4" key="1">
    <citation type="submission" date="2020-08" db="EMBL/GenBank/DDBJ databases">
        <title>Genome sequence of Acidovorax monticola KACC 19171T.</title>
        <authorList>
            <person name="Hyun D.-W."/>
            <person name="Bae J.-W."/>
        </authorList>
    </citation>
    <scope>NUCLEOTIDE SEQUENCE [LARGE SCALE GENOMIC DNA]</scope>
    <source>
        <strain evidence="3 4">KACC 19171</strain>
    </source>
</reference>
<dbReference type="Pfam" id="PF03401">
    <property type="entry name" value="TctC"/>
    <property type="match status" value="1"/>
</dbReference>
<dbReference type="CDD" id="cd13578">
    <property type="entry name" value="PBP2_Bug27"/>
    <property type="match status" value="1"/>
</dbReference>
<organism evidence="3 4">
    <name type="scientific">Paenacidovorax monticola</name>
    <dbReference type="NCBI Taxonomy" id="1926868"/>
    <lineage>
        <taxon>Bacteria</taxon>
        <taxon>Pseudomonadati</taxon>
        <taxon>Pseudomonadota</taxon>
        <taxon>Betaproteobacteria</taxon>
        <taxon>Burkholderiales</taxon>
        <taxon>Comamonadaceae</taxon>
        <taxon>Paenacidovorax</taxon>
    </lineage>
</organism>
<accession>A0A7H0HDA9</accession>
<evidence type="ECO:0000256" key="2">
    <source>
        <dbReference type="SAM" id="SignalP"/>
    </source>
</evidence>
<dbReference type="PANTHER" id="PTHR42928">
    <property type="entry name" value="TRICARBOXYLATE-BINDING PROTEIN"/>
    <property type="match status" value="1"/>
</dbReference>
<gene>
    <name evidence="3" type="ORF">H9L24_16145</name>
</gene>
<dbReference type="RefSeq" id="WP_187735512.1">
    <property type="nucleotide sequence ID" value="NZ_CP060790.1"/>
</dbReference>
<feature type="signal peptide" evidence="2">
    <location>
        <begin position="1"/>
        <end position="40"/>
    </location>
</feature>
<proteinExistence type="inferred from homology"/>
<feature type="chain" id="PRO_5028870446" evidence="2">
    <location>
        <begin position="41"/>
        <end position="343"/>
    </location>
</feature>
<dbReference type="Proteomes" id="UP000516057">
    <property type="component" value="Chromosome"/>
</dbReference>
<name>A0A7H0HDA9_9BURK</name>
<dbReference type="InterPro" id="IPR042100">
    <property type="entry name" value="Bug_dom1"/>
</dbReference>
<sequence length="343" mass="35333">MTLSHFASVPSAARRPQALWRTLAGAAALAAALAAPMAQAQGTGGYPSKTIRLVVPFAPGGSTDILGRLLAQKLGESMHVSVVVDNKPGANGTIGCDQVAKAPADGYTVVLGDVGCMAMATGLYTKLPYDPLRDFAPVSLVARSPLVLTVGAQSPFQSLKDLTAAAQAQPGKLNYPSSGTGGPNHLGAELYAMQAKVKVSHIPYKGSAPSVVSLVAGETDFGFLTAVTIASQLNAGKVRALAVAHSERLPSMPHVPTMSEAGLKGFTADAWFLAAVPAGTPKPIVDRLYAEIAKALPAADVKEKLDAMGVLPSGFAPEASAQFLRTEVDKWRGVIKNAGITLD</sequence>
<evidence type="ECO:0000256" key="1">
    <source>
        <dbReference type="ARBA" id="ARBA00006987"/>
    </source>
</evidence>
<dbReference type="InterPro" id="IPR005064">
    <property type="entry name" value="BUG"/>
</dbReference>